<keyword evidence="8 17" id="KW-0479">Metal-binding</keyword>
<keyword evidence="13 19" id="KW-1015">Disulfide bond</keyword>
<dbReference type="OrthoDB" id="2113341at2759"/>
<dbReference type="Proteomes" id="UP001153076">
    <property type="component" value="Unassembled WGS sequence"/>
</dbReference>
<evidence type="ECO:0000256" key="9">
    <source>
        <dbReference type="ARBA" id="ARBA00022729"/>
    </source>
</evidence>
<dbReference type="AlphaFoldDB" id="A0A9Q1H0R0"/>
<evidence type="ECO:0000256" key="10">
    <source>
        <dbReference type="ARBA" id="ARBA00022837"/>
    </source>
</evidence>
<dbReference type="SUPFAM" id="SSF48113">
    <property type="entry name" value="Heme-dependent peroxidases"/>
    <property type="match status" value="3"/>
</dbReference>
<protein>
    <recommendedName>
        <fullName evidence="4">peroxidase</fullName>
        <ecNumber evidence="4">1.11.1.7</ecNumber>
    </recommendedName>
</protein>
<evidence type="ECO:0000256" key="1">
    <source>
        <dbReference type="ARBA" id="ARBA00000189"/>
    </source>
</evidence>
<dbReference type="GO" id="GO:0020037">
    <property type="term" value="F:heme binding"/>
    <property type="evidence" value="ECO:0007669"/>
    <property type="project" value="InterPro"/>
</dbReference>
<dbReference type="Pfam" id="PF00141">
    <property type="entry name" value="peroxidase"/>
    <property type="match status" value="3"/>
</dbReference>
<evidence type="ECO:0000256" key="6">
    <source>
        <dbReference type="ARBA" id="ARBA00022559"/>
    </source>
</evidence>
<keyword evidence="5" id="KW-0964">Secreted</keyword>
<feature type="binding site" evidence="17">
    <location>
        <position position="83"/>
    </location>
    <ligand>
        <name>Ca(2+)</name>
        <dbReference type="ChEBI" id="CHEBI:29108"/>
        <label>1</label>
    </ligand>
</feature>
<comment type="cofactor">
    <cofactor evidence="17">
        <name>heme b</name>
        <dbReference type="ChEBI" id="CHEBI:60344"/>
    </cofactor>
    <text evidence="17">Binds 1 heme b (iron(II)-protoporphyrin IX) group per subunit.</text>
</comment>
<feature type="binding site" evidence="17">
    <location>
        <position position="81"/>
    </location>
    <ligand>
        <name>Ca(2+)</name>
        <dbReference type="ChEBI" id="CHEBI:29108"/>
        <label>1</label>
    </ligand>
</feature>
<comment type="similarity">
    <text evidence="3">Belongs to the peroxidase family. Ascorbate peroxidase subfamily.</text>
</comment>
<evidence type="ECO:0000256" key="16">
    <source>
        <dbReference type="PIRSR" id="PIRSR600823-2"/>
    </source>
</evidence>
<gene>
    <name evidence="22" type="ORF">Cgig2_000895</name>
</gene>
<organism evidence="22 23">
    <name type="scientific">Carnegiea gigantea</name>
    <dbReference type="NCBI Taxonomy" id="171969"/>
    <lineage>
        <taxon>Eukaryota</taxon>
        <taxon>Viridiplantae</taxon>
        <taxon>Streptophyta</taxon>
        <taxon>Embryophyta</taxon>
        <taxon>Tracheophyta</taxon>
        <taxon>Spermatophyta</taxon>
        <taxon>Magnoliopsida</taxon>
        <taxon>eudicotyledons</taxon>
        <taxon>Gunneridae</taxon>
        <taxon>Pentapetalae</taxon>
        <taxon>Caryophyllales</taxon>
        <taxon>Cactineae</taxon>
        <taxon>Cactaceae</taxon>
        <taxon>Cactoideae</taxon>
        <taxon>Echinocereeae</taxon>
        <taxon>Carnegiea</taxon>
    </lineage>
</organism>
<feature type="binding site" evidence="16">
    <location>
        <position position="168"/>
    </location>
    <ligand>
        <name>substrate</name>
    </ligand>
</feature>
<comment type="function">
    <text evidence="2">Removal of H(2)O(2), oxidation of toxic reductants, biosynthesis and degradation of lignin, suberization, auxin catabolism, response to environmental stresses such as wounding, pathogen attack and oxidative stress. These functions might be dependent on each isozyme/isoform in each plant tissue.</text>
</comment>
<dbReference type="GO" id="GO:0042744">
    <property type="term" value="P:hydrogen peroxide catabolic process"/>
    <property type="evidence" value="ECO:0007669"/>
    <property type="project" value="UniProtKB-KW"/>
</dbReference>
<evidence type="ECO:0000313" key="22">
    <source>
        <dbReference type="EMBL" id="KAJ8428123.1"/>
    </source>
</evidence>
<evidence type="ECO:0000256" key="20">
    <source>
        <dbReference type="SAM" id="SignalP"/>
    </source>
</evidence>
<comment type="catalytic activity">
    <reaction evidence="1">
        <text>2 a phenolic donor + H2O2 = 2 a phenolic radical donor + 2 H2O</text>
        <dbReference type="Rhea" id="RHEA:56136"/>
        <dbReference type="ChEBI" id="CHEBI:15377"/>
        <dbReference type="ChEBI" id="CHEBI:16240"/>
        <dbReference type="ChEBI" id="CHEBI:139520"/>
        <dbReference type="ChEBI" id="CHEBI:139521"/>
        <dbReference type="EC" id="1.11.1.7"/>
    </reaction>
</comment>
<feature type="domain" description="Plant heme peroxidase family profile" evidence="21">
    <location>
        <begin position="674"/>
        <end position="974"/>
    </location>
</feature>
<sequence>MRATSPPSKLALGLILMTLFGQSFGYWPTSCGLTVGFYNGKCGEQDIEEFIYNLVKKQYEEDPDTVSDLVRLTFHDCFVRGCDASVFLDGQDTEKTAVPNLTLGGFDTIDELKKAVEKACPGVVSCADLLMIAARSAVHIAGGDWFDVETGRRDGLVSLQSEALANIPPPTIPVPKAIEIFAERGLNKNDMVYLLGGHTVGTAHCHSFKERLYNFDGTNRPDPTISSALLQLLQQTCPQNSQVDKEAFLDQTPKSEFTFDNDYFKQIVAHNGTLEIDQQLAIHPETRGIVRGLAMSRFQFLKKFGPSMIKMGRIGVLTGYEGEIRKSCQKMRATSPSKLALGLIVMTIVSQSFGYRPTGCGLTVGFYNGKCGEQDIEEFIYNLVKKQYEEEPDTVSDLVRLTFHDCFVRGCDASVFLDGQDTEKTAVPNLTLGGFDTIDELKEAVEKACPGVVSCADLLMIAARSAVHIAGGDWFDVETGRRDGLVSLQSEALANIPPPTIPVPKAIEIFAERGLNKNDMVYLLGGHTVGTAHCHSFKERLYNFDGTNRPDPTISSALLQLLRQTCPQNSQVDNEAFLDQTPKSEFTFDNDYFRQIVAHNGTLEIDQQLAIHPETRGIVTGLARSRFQFLKKFGPSMIKMGRIGIGKMRPPTLSATLATGFIVLSLASQCYGNNIWVGYYKAKCGKHDVEKIIFNVVRAAYAKDSDTVSDLIRLQFHDCIVRGCDASVLLDGKHTEKTAQPNLSLGGFDVVDAAKKAVEKVCPEVVSCADVLTIAARSAVFVAGGKWYDVETGRRDSLVSHRHEAAANVPPPTIPIPKAIEIFEKRGLTKDDMVVLLGGHTVGTAHCDKFKKRLYNFHHTGKPDARIPPSFLKTLKETCPRHSRVNNETFLDQTPGSHFIIDNAYYKEILAGKGVLEIDENLATSSLTGGLVKELAYTPGYFLDKFGPAMVKMGRIGVLTGNKGEIRKSCRHKNHHH</sequence>
<reference evidence="22" key="1">
    <citation type="submission" date="2022-04" db="EMBL/GenBank/DDBJ databases">
        <title>Carnegiea gigantea Genome sequencing and assembly v2.</title>
        <authorList>
            <person name="Copetti D."/>
            <person name="Sanderson M.J."/>
            <person name="Burquez A."/>
            <person name="Wojciechowski M.F."/>
        </authorList>
    </citation>
    <scope>NUCLEOTIDE SEQUENCE</scope>
    <source>
        <strain evidence="22">SGP5-SGP5p</strain>
        <tissue evidence="22">Aerial part</tissue>
    </source>
</reference>
<dbReference type="FunFam" id="1.10.420.10:FF:000007">
    <property type="entry name" value="Peroxidase"/>
    <property type="match status" value="3"/>
</dbReference>
<dbReference type="PROSITE" id="PS00436">
    <property type="entry name" value="PEROXIDASE_2"/>
    <property type="match status" value="3"/>
</dbReference>
<dbReference type="PROSITE" id="PS00435">
    <property type="entry name" value="PEROXIDASE_1"/>
    <property type="match status" value="2"/>
</dbReference>
<dbReference type="EMBL" id="JAKOGI010001049">
    <property type="protein sequence ID" value="KAJ8428123.1"/>
    <property type="molecule type" value="Genomic_DNA"/>
</dbReference>
<feature type="binding site" evidence="17">
    <location>
        <position position="260"/>
    </location>
    <ligand>
        <name>Ca(2+)</name>
        <dbReference type="ChEBI" id="CHEBI:29108"/>
        <label>2</label>
    </ligand>
</feature>
<dbReference type="GO" id="GO:0046872">
    <property type="term" value="F:metal ion binding"/>
    <property type="evidence" value="ECO:0007669"/>
    <property type="project" value="UniProtKB-KW"/>
</dbReference>
<comment type="caution">
    <text evidence="22">The sequence shown here is derived from an EMBL/GenBank/DDBJ whole genome shotgun (WGS) entry which is preliminary data.</text>
</comment>
<dbReference type="InterPro" id="IPR002016">
    <property type="entry name" value="Haem_peroxidase"/>
</dbReference>
<evidence type="ECO:0000256" key="17">
    <source>
        <dbReference type="PIRSR" id="PIRSR600823-3"/>
    </source>
</evidence>
<keyword evidence="9 20" id="KW-0732">Signal</keyword>
<dbReference type="GO" id="GO:0006979">
    <property type="term" value="P:response to oxidative stress"/>
    <property type="evidence" value="ECO:0007669"/>
    <property type="project" value="InterPro"/>
</dbReference>
<evidence type="ECO:0000313" key="23">
    <source>
        <dbReference type="Proteomes" id="UP001153076"/>
    </source>
</evidence>
<feature type="binding site" evidence="17">
    <location>
        <position position="199"/>
    </location>
    <ligand>
        <name>Ca(2+)</name>
        <dbReference type="ChEBI" id="CHEBI:29108"/>
        <label>2</label>
    </ligand>
</feature>
<comment type="cofactor">
    <cofactor evidence="17">
        <name>Ca(2+)</name>
        <dbReference type="ChEBI" id="CHEBI:29108"/>
    </cofactor>
    <text evidence="17">Binds 2 calcium ions per subunit.</text>
</comment>
<evidence type="ECO:0000256" key="8">
    <source>
        <dbReference type="ARBA" id="ARBA00022723"/>
    </source>
</evidence>
<feature type="disulfide bond" evidence="19">
    <location>
        <begin position="205"/>
        <end position="237"/>
    </location>
</feature>
<dbReference type="PRINTS" id="PR00461">
    <property type="entry name" value="PLPEROXIDASE"/>
</dbReference>
<keyword evidence="23" id="KW-1185">Reference proteome</keyword>
<dbReference type="InterPro" id="IPR019794">
    <property type="entry name" value="Peroxidases_AS"/>
</dbReference>
<feature type="binding site" description="axial binding residue" evidence="17">
    <location>
        <position position="198"/>
    </location>
    <ligand>
        <name>heme b</name>
        <dbReference type="ChEBI" id="CHEBI:60344"/>
    </ligand>
    <ligandPart>
        <name>Fe</name>
        <dbReference type="ChEBI" id="CHEBI:18248"/>
    </ligandPart>
</feature>
<keyword evidence="6" id="KW-0575">Peroxidase</keyword>
<keyword evidence="10 17" id="KW-0106">Calcium</keyword>
<feature type="binding site" evidence="17">
    <location>
        <position position="94"/>
    </location>
    <ligand>
        <name>Ca(2+)</name>
        <dbReference type="ChEBI" id="CHEBI:29108"/>
        <label>1</label>
    </ligand>
</feature>
<proteinExistence type="inferred from homology"/>
<dbReference type="PANTHER" id="PTHR31517">
    <property type="match status" value="1"/>
</dbReference>
<name>A0A9Q1H0R0_9CARY</name>
<keyword evidence="11" id="KW-0560">Oxidoreductase</keyword>
<dbReference type="InterPro" id="IPR000823">
    <property type="entry name" value="Peroxidase_pln"/>
</dbReference>
<keyword evidence="12 17" id="KW-0408">Iron</keyword>
<evidence type="ECO:0000259" key="21">
    <source>
        <dbReference type="PROSITE" id="PS50873"/>
    </source>
</evidence>
<feature type="binding site" evidence="17">
    <location>
        <position position="76"/>
    </location>
    <ligand>
        <name>Ca(2+)</name>
        <dbReference type="ChEBI" id="CHEBI:29108"/>
        <label>1</label>
    </ligand>
</feature>
<evidence type="ECO:0000256" key="7">
    <source>
        <dbReference type="ARBA" id="ARBA00022617"/>
    </source>
</evidence>
<evidence type="ECO:0000256" key="3">
    <source>
        <dbReference type="ARBA" id="ARBA00006873"/>
    </source>
</evidence>
<keyword evidence="14" id="KW-0376">Hydrogen peroxide</keyword>
<dbReference type="PANTHER" id="PTHR31517:SF59">
    <property type="entry name" value="PEROXIDASE"/>
    <property type="match status" value="1"/>
</dbReference>
<evidence type="ECO:0000256" key="19">
    <source>
        <dbReference type="PIRSR" id="PIRSR600823-5"/>
    </source>
</evidence>
<dbReference type="CDD" id="cd00693">
    <property type="entry name" value="secretory_peroxidase"/>
    <property type="match status" value="3"/>
</dbReference>
<feature type="disulfide bond" evidence="19">
    <location>
        <begin position="42"/>
        <end position="120"/>
    </location>
</feature>
<accession>A0A9Q1H0R0</accession>
<feature type="site" description="Transition state stabilizer" evidence="18">
    <location>
        <position position="71"/>
    </location>
</feature>
<evidence type="ECO:0000256" key="4">
    <source>
        <dbReference type="ARBA" id="ARBA00012313"/>
    </source>
</evidence>
<feature type="active site" description="Proton acceptor" evidence="15">
    <location>
        <position position="75"/>
    </location>
</feature>
<dbReference type="InterPro" id="IPR010255">
    <property type="entry name" value="Haem_peroxidase_sf"/>
</dbReference>
<feature type="signal peptide" evidence="20">
    <location>
        <begin position="1"/>
        <end position="25"/>
    </location>
</feature>
<keyword evidence="7" id="KW-0349">Heme</keyword>
<dbReference type="InterPro" id="IPR033905">
    <property type="entry name" value="Secretory_peroxidase"/>
</dbReference>
<feature type="binding site" evidence="17">
    <location>
        <position position="79"/>
    </location>
    <ligand>
        <name>Ca(2+)</name>
        <dbReference type="ChEBI" id="CHEBI:29108"/>
        <label>1</label>
    </ligand>
</feature>
<evidence type="ECO:0000256" key="12">
    <source>
        <dbReference type="ARBA" id="ARBA00023004"/>
    </source>
</evidence>
<evidence type="ECO:0000256" key="11">
    <source>
        <dbReference type="ARBA" id="ARBA00023002"/>
    </source>
</evidence>
<dbReference type="Gene3D" id="1.10.420.10">
    <property type="entry name" value="Peroxidase, domain 2"/>
    <property type="match status" value="3"/>
</dbReference>
<dbReference type="PRINTS" id="PR00458">
    <property type="entry name" value="PEROXIDASE"/>
</dbReference>
<feature type="chain" id="PRO_5040341885" description="peroxidase" evidence="20">
    <location>
        <begin position="26"/>
        <end position="977"/>
    </location>
</feature>
<dbReference type="InterPro" id="IPR019793">
    <property type="entry name" value="Peroxidases_heam-ligand_BS"/>
</dbReference>
<feature type="disulfide bond" evidence="19">
    <location>
        <begin position="126"/>
        <end position="328"/>
    </location>
</feature>
<evidence type="ECO:0000256" key="13">
    <source>
        <dbReference type="ARBA" id="ARBA00023157"/>
    </source>
</evidence>
<evidence type="ECO:0000256" key="14">
    <source>
        <dbReference type="ARBA" id="ARBA00023324"/>
    </source>
</evidence>
<feature type="binding site" evidence="17">
    <location>
        <position position="85"/>
    </location>
    <ligand>
        <name>Ca(2+)</name>
        <dbReference type="ChEBI" id="CHEBI:29108"/>
        <label>1</label>
    </ligand>
</feature>
<dbReference type="EC" id="1.11.1.7" evidence="4"/>
<dbReference type="GO" id="GO:0140825">
    <property type="term" value="F:lactoperoxidase activity"/>
    <property type="evidence" value="ECO:0007669"/>
    <property type="project" value="UniProtKB-EC"/>
</dbReference>
<evidence type="ECO:0000256" key="18">
    <source>
        <dbReference type="PIRSR" id="PIRSR600823-4"/>
    </source>
</evidence>
<feature type="domain" description="Plant heme peroxidase family profile" evidence="21">
    <location>
        <begin position="32"/>
        <end position="332"/>
    </location>
</feature>
<feature type="disulfide bond" evidence="19">
    <location>
        <begin position="77"/>
        <end position="82"/>
    </location>
</feature>
<evidence type="ECO:0000256" key="15">
    <source>
        <dbReference type="PIRSR" id="PIRSR600823-1"/>
    </source>
</evidence>
<dbReference type="Gene3D" id="1.10.520.10">
    <property type="match status" value="3"/>
</dbReference>
<evidence type="ECO:0000256" key="2">
    <source>
        <dbReference type="ARBA" id="ARBA00002322"/>
    </source>
</evidence>
<dbReference type="PROSITE" id="PS50873">
    <property type="entry name" value="PEROXIDASE_4"/>
    <property type="match status" value="3"/>
</dbReference>
<evidence type="ECO:0000256" key="5">
    <source>
        <dbReference type="ARBA" id="ARBA00022525"/>
    </source>
</evidence>
<feature type="domain" description="Plant heme peroxidase family profile" evidence="21">
    <location>
        <begin position="361"/>
        <end position="674"/>
    </location>
</feature>